<evidence type="ECO:0000256" key="4">
    <source>
        <dbReference type="ARBA" id="ARBA00023088"/>
    </source>
</evidence>
<accession>A0A087CIU7</accession>
<organism evidence="10 11">
    <name type="scientific">Bifidobacterium reuteri DSM 23975</name>
    <dbReference type="NCBI Taxonomy" id="1437610"/>
    <lineage>
        <taxon>Bacteria</taxon>
        <taxon>Bacillati</taxon>
        <taxon>Actinomycetota</taxon>
        <taxon>Actinomycetes</taxon>
        <taxon>Bifidobacteriales</taxon>
        <taxon>Bifidobacteriaceae</taxon>
        <taxon>Bifidobacterium</taxon>
    </lineage>
</organism>
<gene>
    <name evidence="10" type="ORF">BREU_2196</name>
</gene>
<evidence type="ECO:0000256" key="3">
    <source>
        <dbReference type="ARBA" id="ARBA00022729"/>
    </source>
</evidence>
<dbReference type="STRING" id="1437610.BREU_2196"/>
<dbReference type="NCBIfam" id="TIGR04226">
    <property type="entry name" value="RrgB_K2N_iso_D2"/>
    <property type="match status" value="1"/>
</dbReference>
<evidence type="ECO:0000313" key="10">
    <source>
        <dbReference type="EMBL" id="KFI83197.1"/>
    </source>
</evidence>
<protein>
    <submittedName>
        <fullName evidence="10">Cell surface protein</fullName>
    </submittedName>
</protein>
<proteinExistence type="predicted"/>
<name>A0A087CIU7_9BIFI</name>
<keyword evidence="4" id="KW-0572">Peptidoglycan-anchor</keyword>
<dbReference type="GO" id="GO:0005975">
    <property type="term" value="P:carbohydrate metabolic process"/>
    <property type="evidence" value="ECO:0007669"/>
    <property type="project" value="UniProtKB-ARBA"/>
</dbReference>
<feature type="signal peptide" evidence="6">
    <location>
        <begin position="1"/>
        <end position="33"/>
    </location>
</feature>
<dbReference type="InterPro" id="IPR032334">
    <property type="entry name" value="GramPos_pilinBB"/>
</dbReference>
<evidence type="ECO:0000256" key="6">
    <source>
        <dbReference type="SAM" id="SignalP"/>
    </source>
</evidence>
<dbReference type="SUPFAM" id="SSF49478">
    <property type="entry name" value="Cna protein B-type domain"/>
    <property type="match status" value="1"/>
</dbReference>
<keyword evidence="5" id="KW-0472">Membrane</keyword>
<evidence type="ECO:0000256" key="2">
    <source>
        <dbReference type="ARBA" id="ARBA00022525"/>
    </source>
</evidence>
<dbReference type="NCBIfam" id="NF033902">
    <property type="entry name" value="iso_D2_wall_anc"/>
    <property type="match status" value="1"/>
</dbReference>
<dbReference type="Proteomes" id="UP000028984">
    <property type="component" value="Unassembled WGS sequence"/>
</dbReference>
<keyword evidence="2" id="KW-0964">Secreted</keyword>
<dbReference type="InterPro" id="IPR019931">
    <property type="entry name" value="LPXTG_anchor"/>
</dbReference>
<evidence type="ECO:0000259" key="9">
    <source>
        <dbReference type="Pfam" id="PF17802"/>
    </source>
</evidence>
<evidence type="ECO:0000256" key="1">
    <source>
        <dbReference type="ARBA" id="ARBA00022512"/>
    </source>
</evidence>
<feature type="domain" description="Gram-positive cocci surface proteins LPxTG" evidence="7">
    <location>
        <begin position="513"/>
        <end position="547"/>
    </location>
</feature>
<keyword evidence="5" id="KW-0812">Transmembrane</keyword>
<feature type="domain" description="SpaA-like prealbumin fold" evidence="9">
    <location>
        <begin position="387"/>
        <end position="475"/>
    </location>
</feature>
<evidence type="ECO:0000259" key="8">
    <source>
        <dbReference type="Pfam" id="PF16569"/>
    </source>
</evidence>
<evidence type="ECO:0000256" key="5">
    <source>
        <dbReference type="SAM" id="Phobius"/>
    </source>
</evidence>
<dbReference type="InterPro" id="IPR013783">
    <property type="entry name" value="Ig-like_fold"/>
</dbReference>
<dbReference type="Pfam" id="PF16569">
    <property type="entry name" value="GramPos_pilinBB"/>
    <property type="match status" value="1"/>
</dbReference>
<feature type="transmembrane region" description="Helical" evidence="5">
    <location>
        <begin position="520"/>
        <end position="542"/>
    </location>
</feature>
<feature type="chain" id="PRO_5001819475" evidence="6">
    <location>
        <begin position="34"/>
        <end position="551"/>
    </location>
</feature>
<feature type="domain" description="Gram-positive pilin backbone subunit 2 Cna-B-like" evidence="8">
    <location>
        <begin position="236"/>
        <end position="367"/>
    </location>
</feature>
<dbReference type="Pfam" id="PF17802">
    <property type="entry name" value="SpaA"/>
    <property type="match status" value="1"/>
</dbReference>
<dbReference type="InterPro" id="IPR048052">
    <property type="entry name" value="FM1-like"/>
</dbReference>
<keyword evidence="11" id="KW-1185">Reference proteome</keyword>
<comment type="caution">
    <text evidence="10">The sequence shown here is derived from an EMBL/GenBank/DDBJ whole genome shotgun (WGS) entry which is preliminary data.</text>
</comment>
<evidence type="ECO:0000259" key="7">
    <source>
        <dbReference type="Pfam" id="PF00746"/>
    </source>
</evidence>
<dbReference type="Gene3D" id="2.60.40.10">
    <property type="entry name" value="Immunoglobulins"/>
    <property type="match status" value="1"/>
</dbReference>
<dbReference type="InterPro" id="IPR026466">
    <property type="entry name" value="Fim_isopep_form_D2_dom"/>
</dbReference>
<reference evidence="10 11" key="1">
    <citation type="submission" date="2014-03" db="EMBL/GenBank/DDBJ databases">
        <title>Genomics of Bifidobacteria.</title>
        <authorList>
            <person name="Ventura M."/>
            <person name="Milani C."/>
            <person name="Lugli G.A."/>
        </authorList>
    </citation>
    <scope>NUCLEOTIDE SEQUENCE [LARGE SCALE GENOMIC DNA]</scope>
    <source>
        <strain evidence="10 11">DSM 23975</strain>
    </source>
</reference>
<dbReference type="Pfam" id="PF00746">
    <property type="entry name" value="Gram_pos_anchor"/>
    <property type="match status" value="1"/>
</dbReference>
<dbReference type="InterPro" id="IPR041033">
    <property type="entry name" value="SpaA_PFL_dom_1"/>
</dbReference>
<dbReference type="EMBL" id="JGZK01000023">
    <property type="protein sequence ID" value="KFI83197.1"/>
    <property type="molecule type" value="Genomic_DNA"/>
</dbReference>
<dbReference type="eggNOG" id="COG4932">
    <property type="taxonomic scope" value="Bacteria"/>
</dbReference>
<keyword evidence="3 6" id="KW-0732">Signal</keyword>
<dbReference type="OrthoDB" id="3199332at2"/>
<keyword evidence="1" id="KW-0134">Cell wall</keyword>
<dbReference type="RefSeq" id="WP_044090172.1">
    <property type="nucleotide sequence ID" value="NZ_JDUW01000020.1"/>
</dbReference>
<dbReference type="NCBIfam" id="TIGR01167">
    <property type="entry name" value="LPXTG_anchor"/>
    <property type="match status" value="1"/>
</dbReference>
<keyword evidence="5" id="KW-1133">Transmembrane helix</keyword>
<dbReference type="AlphaFoldDB" id="A0A087CIU7"/>
<dbReference type="Gene3D" id="2.60.40.740">
    <property type="match status" value="1"/>
</dbReference>
<evidence type="ECO:0000313" key="11">
    <source>
        <dbReference type="Proteomes" id="UP000028984"/>
    </source>
</evidence>
<sequence length="551" mass="57246">MTSIPSLRRMARMAMAAVTASMLLATMAATASAEQTTPALGDTITLTAGGSNSLNGPDFRVARLAGFTIDGTAVTVAVEPAAKDAVIASLPGKDDGAGVADDYREATDGDPITWLARQGDAKDSPAWRIFAERMAATDLIAGTAPTTGTPTTGDDGTISKVVFDGLTPGLYMLIDANTAAEGTTKSSPILVGTAITGATPPIGNADGTVEVKNQRLAIDKSIIEDGGQTQTADRSVGDTVDYRIATQIPDTSKYANDADNPYMFRVEDTLSKGQRFNDDLTVESSADGTAWTPVPSDAWTAETSSPADGTVATVITIDLSSWTYTQGRNGMAGGAVRISYSATLTDDAVIDGAGNTNGVTLTYSNDPATNQTGRITPPDTRVYTHGFRFTKTGSDGTTPLKGATFTLYAGEGFTDADKYRRADKPDMDVTATSGDDGVVAFTGLAAGTYWVKETGVPDGYRDLDVRFKVTIDADHGSAARIRFDRVASLGDSLVKPSGDGSTLIVANVEHLTQLPLTGSVGTTMFVVAALLLAAGGIILALISKRQRNALD</sequence>